<dbReference type="AlphaFoldDB" id="A0A7C4ERM6"/>
<dbReference type="Pfam" id="PF01979">
    <property type="entry name" value="Amidohydro_1"/>
    <property type="match status" value="1"/>
</dbReference>
<feature type="domain" description="Amidohydrolase-related" evidence="1">
    <location>
        <begin position="319"/>
        <end position="458"/>
    </location>
</feature>
<proteinExistence type="predicted"/>
<reference evidence="2" key="1">
    <citation type="journal article" date="2020" name="mSystems">
        <title>Genome- and Community-Level Interaction Insights into Carbon Utilization and Element Cycling Functions of Hydrothermarchaeota in Hydrothermal Sediment.</title>
        <authorList>
            <person name="Zhou Z."/>
            <person name="Liu Y."/>
            <person name="Xu W."/>
            <person name="Pan J."/>
            <person name="Luo Z.H."/>
            <person name="Li M."/>
        </authorList>
    </citation>
    <scope>NUCLEOTIDE SEQUENCE [LARGE SCALE GENOMIC DNA]</scope>
    <source>
        <strain evidence="2">SpSt-769</strain>
    </source>
</reference>
<dbReference type="InterPro" id="IPR050138">
    <property type="entry name" value="DHOase/Allantoinase_Hydrolase"/>
</dbReference>
<dbReference type="GO" id="GO:0004038">
    <property type="term" value="F:allantoinase activity"/>
    <property type="evidence" value="ECO:0007669"/>
    <property type="project" value="TreeGrafter"/>
</dbReference>
<dbReference type="PANTHER" id="PTHR43668:SF2">
    <property type="entry name" value="ALLANTOINASE"/>
    <property type="match status" value="1"/>
</dbReference>
<evidence type="ECO:0000313" key="2">
    <source>
        <dbReference type="EMBL" id="HGH60469.1"/>
    </source>
</evidence>
<accession>A0A7C4ERM6</accession>
<gene>
    <name evidence="2" type="ORF">ENV54_04130</name>
</gene>
<dbReference type="Gene3D" id="2.30.40.10">
    <property type="entry name" value="Urease, subunit C, domain 1"/>
    <property type="match status" value="1"/>
</dbReference>
<name>A0A7C4ERM6_9BACT</name>
<dbReference type="InterPro" id="IPR032466">
    <property type="entry name" value="Metal_Hydrolase"/>
</dbReference>
<dbReference type="EMBL" id="DTGT01000131">
    <property type="protein sequence ID" value="HGH60469.1"/>
    <property type="molecule type" value="Genomic_DNA"/>
</dbReference>
<dbReference type="GO" id="GO:0006145">
    <property type="term" value="P:purine nucleobase catabolic process"/>
    <property type="evidence" value="ECO:0007669"/>
    <property type="project" value="TreeGrafter"/>
</dbReference>
<dbReference type="InterPro" id="IPR011059">
    <property type="entry name" value="Metal-dep_hydrolase_composite"/>
</dbReference>
<sequence length="485" mass="53296">MQHFDMVVKGGSLVVPRFGVVKADIGLSGEKISAIAADIPEASASRVLDASGCMVFPGAVDSHLHVGIYRQIGEDATSESTAAASAGITTLVSYFRTGSNYLNKSGTFREIFPELLDISRDAYITDYGYHLAIMSSEQLREIDWLIGEAGVSTFKYYMFYKTLDLSGSSRSDSYLMLKESLDLGFLYRFMSEVARVHDKYREFGGASLSVHCENPEIIRVTMEDVKNNPSGNAMKDYSDARPGWEEELAIREVGVIAKRTGCPVNLLHLSSREAVDAGRQVAAENKGIPTLLEATLHHLHMSYENDYGMLGKVNPPVRSSADVEYLWNAVVKGDIRTVVSDHSSNPSNLRKGDLWTIMPGFGGLSLMFPVMITEGYHKRGVPLTRIAELVCLEPAIAHNLFPKKGSLVVGGDGDLCLVDINEERTVTNAMMHSSQDYTPAEGKSFKGWVKATVLRGRVIYENGTVVGKPGYGQYIKRPVRLHGYV</sequence>
<dbReference type="SUPFAM" id="SSF51338">
    <property type="entry name" value="Composite domain of metallo-dependent hydrolases"/>
    <property type="match status" value="1"/>
</dbReference>
<organism evidence="2">
    <name type="scientific">Desulfomonile tiedjei</name>
    <dbReference type="NCBI Taxonomy" id="2358"/>
    <lineage>
        <taxon>Bacteria</taxon>
        <taxon>Pseudomonadati</taxon>
        <taxon>Thermodesulfobacteriota</taxon>
        <taxon>Desulfomonilia</taxon>
        <taxon>Desulfomonilales</taxon>
        <taxon>Desulfomonilaceae</taxon>
        <taxon>Desulfomonile</taxon>
    </lineage>
</organism>
<dbReference type="GO" id="GO:0005737">
    <property type="term" value="C:cytoplasm"/>
    <property type="evidence" value="ECO:0007669"/>
    <property type="project" value="TreeGrafter"/>
</dbReference>
<evidence type="ECO:0000259" key="1">
    <source>
        <dbReference type="Pfam" id="PF01979"/>
    </source>
</evidence>
<dbReference type="SUPFAM" id="SSF51556">
    <property type="entry name" value="Metallo-dependent hydrolases"/>
    <property type="match status" value="1"/>
</dbReference>
<comment type="caution">
    <text evidence="2">The sequence shown here is derived from an EMBL/GenBank/DDBJ whole genome shotgun (WGS) entry which is preliminary data.</text>
</comment>
<dbReference type="PANTHER" id="PTHR43668">
    <property type="entry name" value="ALLANTOINASE"/>
    <property type="match status" value="1"/>
</dbReference>
<protein>
    <submittedName>
        <fullName evidence="2">Dihydropyrimidinase</fullName>
    </submittedName>
</protein>
<dbReference type="InterPro" id="IPR006680">
    <property type="entry name" value="Amidohydro-rel"/>
</dbReference>
<dbReference type="Gene3D" id="3.20.20.140">
    <property type="entry name" value="Metal-dependent hydrolases"/>
    <property type="match status" value="1"/>
</dbReference>